<name>A0AB33V6N8_9VIRU</name>
<reference evidence="1" key="1">
    <citation type="submission" date="2023-06" db="EMBL/GenBank/DDBJ databases">
        <authorList>
            <person name="Mercer L.K."/>
            <person name="Harding E.F."/>
            <person name="Sridhar T."/>
            <person name="White P.A."/>
        </authorList>
    </citation>
    <scope>NUCLEOTIDE SEQUENCE</scope>
</reference>
<organism evidence="1">
    <name type="scientific">Latid herpesvirus 1</name>
    <dbReference type="NCBI Taxonomy" id="3096545"/>
    <lineage>
        <taxon>Viruses</taxon>
        <taxon>Duplodnaviria</taxon>
        <taxon>Heunggongvirae</taxon>
        <taxon>Peploviricota</taxon>
        <taxon>Herviviricetes</taxon>
        <taxon>Herpesvirales</taxon>
    </lineage>
</organism>
<sequence length="70" mass="8097">MPRSYRRRSSISKRTPYGPCFRTIRISTRLSCASTQKSNCLLIDCVNKNFEIISMVRGLFDRVIVSHLCL</sequence>
<evidence type="ECO:0000313" key="1">
    <source>
        <dbReference type="EMBL" id="DBA59434.1"/>
    </source>
</evidence>
<reference evidence="1" key="2">
    <citation type="journal article" date="2024" name="Virology">
        <title>Novel viruses discovered in metatranscriptomic analysis of farmed barramundi in Asia and Australia.</title>
        <authorList>
            <person name="Mercer L.K."/>
            <person name="Harding E.F."/>
            <person name="Sridhar T."/>
            <person name="White P.A."/>
        </authorList>
    </citation>
    <scope>NUCLEOTIDE SEQUENCE</scope>
</reference>
<dbReference type="EMBL" id="BK064844">
    <property type="protein sequence ID" value="DBA59434.1"/>
    <property type="molecule type" value="Genomic_DNA"/>
</dbReference>
<proteinExistence type="predicted"/>
<accession>A0AB33V6N8</accession>
<protein>
    <submittedName>
        <fullName evidence="1">ORF31</fullName>
    </submittedName>
</protein>